<proteinExistence type="predicted"/>
<organism evidence="1 2">
    <name type="scientific">Pseudomonas panipatensis</name>
    <dbReference type="NCBI Taxonomy" id="428992"/>
    <lineage>
        <taxon>Bacteria</taxon>
        <taxon>Pseudomonadati</taxon>
        <taxon>Pseudomonadota</taxon>
        <taxon>Gammaproteobacteria</taxon>
        <taxon>Pseudomonadales</taxon>
        <taxon>Pseudomonadaceae</taxon>
        <taxon>Pseudomonas</taxon>
    </lineage>
</organism>
<gene>
    <name evidence="1" type="ORF">SAMN05216272_1218</name>
</gene>
<dbReference type="AlphaFoldDB" id="A0A1G8N7N4"/>
<keyword evidence="2" id="KW-1185">Reference proteome</keyword>
<reference evidence="2" key="1">
    <citation type="submission" date="2016-10" db="EMBL/GenBank/DDBJ databases">
        <authorList>
            <person name="Varghese N."/>
            <person name="Submissions S."/>
        </authorList>
    </citation>
    <scope>NUCLEOTIDE SEQUENCE [LARGE SCALE GENOMIC DNA]</scope>
    <source>
        <strain evidence="2">CCM 7469</strain>
    </source>
</reference>
<evidence type="ECO:0000313" key="1">
    <source>
        <dbReference type="EMBL" id="SDI76086.1"/>
    </source>
</evidence>
<accession>A0A1G8N7N4</accession>
<sequence>MKVSMLTERKATSALKHLVKTCNRYAVAVAWAGANEIVESMLETENKLEKIIIGTHMYQTDPAVLRRFSKCKGARCLPPSGRLFHPKLYFFEMPDGYAAVVGSHNLTGGAFGGKNIEASVLLKGGEEDSIFLDLKSFIESQWSVAEDILEDKFLFAYEAQYLVNKEKLKDLNKFHNFSKPRAGAKTSPLAITWASFVDGVKSDDHHNLQGRLALLERAATLFLEYDSFDAMPRPERKAIAGTYAPNERGLDSIDWAWFGRMFGQGDFKNLVNESPQMLSNALDNIPVDGAISEENYDAFCQSFNRAFRNKTHKGGIATASRLLVMKRPDFFVGVNDANKRGICDAFGVAHTTLGLGNYWERIVMPMQNSPWWLAPRPRTALSARIWDNRSALLDSIYYEPK</sequence>
<dbReference type="OrthoDB" id="6190762at2"/>
<dbReference type="EMBL" id="FNDS01000021">
    <property type="protein sequence ID" value="SDI76086.1"/>
    <property type="molecule type" value="Genomic_DNA"/>
</dbReference>
<name>A0A1G8N7N4_9PSED</name>
<evidence type="ECO:0000313" key="2">
    <source>
        <dbReference type="Proteomes" id="UP000199636"/>
    </source>
</evidence>
<dbReference type="RefSeq" id="WP_139199138.1">
    <property type="nucleotide sequence ID" value="NZ_FNDS01000021.1"/>
</dbReference>
<dbReference type="Gene3D" id="3.30.870.10">
    <property type="entry name" value="Endonuclease Chain A"/>
    <property type="match status" value="1"/>
</dbReference>
<protein>
    <submittedName>
        <fullName evidence="1">HKD family nuclease</fullName>
    </submittedName>
</protein>
<dbReference type="Proteomes" id="UP000199636">
    <property type="component" value="Unassembled WGS sequence"/>
</dbReference>